<dbReference type="GO" id="GO:0005739">
    <property type="term" value="C:mitochondrion"/>
    <property type="evidence" value="ECO:0007669"/>
    <property type="project" value="TreeGrafter"/>
</dbReference>
<accession>A0A6P3XAJ3</accession>
<dbReference type="GeneID" id="106744770"/>
<keyword evidence="1" id="KW-0472">Membrane</keyword>
<dbReference type="AlphaFoldDB" id="A0A6P3XAJ3"/>
<dbReference type="Pfam" id="PF06979">
    <property type="entry name" value="TMEM70"/>
    <property type="match status" value="1"/>
</dbReference>
<dbReference type="InterPro" id="IPR026100">
    <property type="entry name" value="Tmem223"/>
</dbReference>
<evidence type="ECO:0000256" key="1">
    <source>
        <dbReference type="SAM" id="Phobius"/>
    </source>
</evidence>
<evidence type="ECO:0000313" key="3">
    <source>
        <dbReference type="RefSeq" id="XP_014475277.1"/>
    </source>
</evidence>
<dbReference type="RefSeq" id="XP_014475278.1">
    <property type="nucleotide sequence ID" value="XM_014619792.1"/>
</dbReference>
<organism evidence="2 3">
    <name type="scientific">Dinoponera quadriceps</name>
    <name type="common">South American ant</name>
    <dbReference type="NCBI Taxonomy" id="609295"/>
    <lineage>
        <taxon>Eukaryota</taxon>
        <taxon>Metazoa</taxon>
        <taxon>Ecdysozoa</taxon>
        <taxon>Arthropoda</taxon>
        <taxon>Hexapoda</taxon>
        <taxon>Insecta</taxon>
        <taxon>Pterygota</taxon>
        <taxon>Neoptera</taxon>
        <taxon>Endopterygota</taxon>
        <taxon>Hymenoptera</taxon>
        <taxon>Apocrita</taxon>
        <taxon>Aculeata</taxon>
        <taxon>Formicoidea</taxon>
        <taxon>Formicidae</taxon>
        <taxon>Ponerinae</taxon>
        <taxon>Ponerini</taxon>
        <taxon>Dinoponera</taxon>
    </lineage>
</organism>
<feature type="transmembrane region" description="Helical" evidence="1">
    <location>
        <begin position="107"/>
        <end position="128"/>
    </location>
</feature>
<reference evidence="3 4" key="1">
    <citation type="submission" date="2025-04" db="UniProtKB">
        <authorList>
            <consortium name="RefSeq"/>
        </authorList>
    </citation>
    <scope>IDENTIFICATION</scope>
</reference>
<proteinExistence type="predicted"/>
<name>A0A6P3XAJ3_DINQU</name>
<dbReference type="PANTHER" id="PTHR14549">
    <property type="entry name" value="TRANSMEMBRANE PROTEIN 223"/>
    <property type="match status" value="1"/>
</dbReference>
<keyword evidence="1" id="KW-1133">Transmembrane helix</keyword>
<evidence type="ECO:0000313" key="2">
    <source>
        <dbReference type="Proteomes" id="UP000515204"/>
    </source>
</evidence>
<dbReference type="OrthoDB" id="5950063at2759"/>
<keyword evidence="2" id="KW-1185">Reference proteome</keyword>
<protein>
    <submittedName>
        <fullName evidence="3 4">Transmembrane protein 223</fullName>
    </submittedName>
</protein>
<dbReference type="KEGG" id="dqu:106744770"/>
<feature type="transmembrane region" description="Helical" evidence="1">
    <location>
        <begin position="148"/>
        <end position="172"/>
    </location>
</feature>
<keyword evidence="1 3" id="KW-0812">Transmembrane</keyword>
<dbReference type="PANTHER" id="PTHR14549:SF2">
    <property type="entry name" value="TRANSMEMBRANE PROTEIN 223"/>
    <property type="match status" value="1"/>
</dbReference>
<dbReference type="RefSeq" id="XP_014475277.1">
    <property type="nucleotide sequence ID" value="XM_014619791.1"/>
</dbReference>
<gene>
    <name evidence="3 4" type="primary">LOC106744770</name>
</gene>
<dbReference type="InterPro" id="IPR045325">
    <property type="entry name" value="TMEM70/TMEM186/TMEM223"/>
</dbReference>
<sequence>MLSAILKHLVPVKPLLTDIRSICKISQQYLKHSKNVFSMALTVRTFLTRSARISDGLIQSTRLFKPNKLPQNLLVRHQQTIKLDIDTNVCNNVILYKNENQRYVLKVHFVAIAQFVWWSTIAFYSYRASFWDIFYTDITLQQHLYNHLITHVLFTLSVIIAPLTYVAVYALFSRTIRYIVLHKGGEKVTLTTSHLWKKNDGIQVPVGNVKCLRHRTATGIFMLVKVKDKRFYYLIEKKGTFLNPELFDYTLGFSQFRK</sequence>
<dbReference type="GO" id="GO:0007399">
    <property type="term" value="P:nervous system development"/>
    <property type="evidence" value="ECO:0007669"/>
    <property type="project" value="TreeGrafter"/>
</dbReference>
<evidence type="ECO:0000313" key="4">
    <source>
        <dbReference type="RefSeq" id="XP_014475278.1"/>
    </source>
</evidence>
<dbReference type="Proteomes" id="UP000515204">
    <property type="component" value="Unplaced"/>
</dbReference>